<accession>A0A0L0S5M5</accession>
<sequence>MADNLPHVQPATKVGGVRHKPAHHHDSNPAPNAPQASDDAHEGDAQDDKHQQQKTWDNAPAHVPHEAAPPRQNKGELGKTYPLFQPR</sequence>
<reference evidence="2 3" key="1">
    <citation type="submission" date="2009-11" db="EMBL/GenBank/DDBJ databases">
        <title>Annotation of Allomyces macrogynus ATCC 38327.</title>
        <authorList>
            <consortium name="The Broad Institute Genome Sequencing Platform"/>
            <person name="Russ C."/>
            <person name="Cuomo C."/>
            <person name="Burger G."/>
            <person name="Gray M.W."/>
            <person name="Holland P.W.H."/>
            <person name="King N."/>
            <person name="Lang F.B.F."/>
            <person name="Roger A.J."/>
            <person name="Ruiz-Trillo I."/>
            <person name="Young S.K."/>
            <person name="Zeng Q."/>
            <person name="Gargeya S."/>
            <person name="Fitzgerald M."/>
            <person name="Haas B."/>
            <person name="Abouelleil A."/>
            <person name="Alvarado L."/>
            <person name="Arachchi H.M."/>
            <person name="Berlin A."/>
            <person name="Chapman S.B."/>
            <person name="Gearin G."/>
            <person name="Goldberg J."/>
            <person name="Griggs A."/>
            <person name="Gujja S."/>
            <person name="Hansen M."/>
            <person name="Heiman D."/>
            <person name="Howarth C."/>
            <person name="Larimer J."/>
            <person name="Lui A."/>
            <person name="MacDonald P.J.P."/>
            <person name="McCowen C."/>
            <person name="Montmayeur A."/>
            <person name="Murphy C."/>
            <person name="Neiman D."/>
            <person name="Pearson M."/>
            <person name="Priest M."/>
            <person name="Roberts A."/>
            <person name="Saif S."/>
            <person name="Shea T."/>
            <person name="Sisk P."/>
            <person name="Stolte C."/>
            <person name="Sykes S."/>
            <person name="Wortman J."/>
            <person name="Nusbaum C."/>
            <person name="Birren B."/>
        </authorList>
    </citation>
    <scope>NUCLEOTIDE SEQUENCE [LARGE SCALE GENOMIC DNA]</scope>
    <source>
        <strain evidence="2 3">ATCC 38327</strain>
    </source>
</reference>
<name>A0A0L0S5M5_ALLM3</name>
<proteinExistence type="predicted"/>
<organism evidence="2 3">
    <name type="scientific">Allomyces macrogynus (strain ATCC 38327)</name>
    <name type="common">Allomyces javanicus var. macrogynus</name>
    <dbReference type="NCBI Taxonomy" id="578462"/>
    <lineage>
        <taxon>Eukaryota</taxon>
        <taxon>Fungi</taxon>
        <taxon>Fungi incertae sedis</taxon>
        <taxon>Blastocladiomycota</taxon>
        <taxon>Blastocladiomycetes</taxon>
        <taxon>Blastocladiales</taxon>
        <taxon>Blastocladiaceae</taxon>
        <taxon>Allomyces</taxon>
    </lineage>
</organism>
<evidence type="ECO:0000313" key="3">
    <source>
        <dbReference type="Proteomes" id="UP000054350"/>
    </source>
</evidence>
<evidence type="ECO:0000256" key="1">
    <source>
        <dbReference type="SAM" id="MobiDB-lite"/>
    </source>
</evidence>
<keyword evidence="3" id="KW-1185">Reference proteome</keyword>
<dbReference type="AlphaFoldDB" id="A0A0L0S5M5"/>
<reference evidence="3" key="2">
    <citation type="submission" date="2009-11" db="EMBL/GenBank/DDBJ databases">
        <title>The Genome Sequence of Allomyces macrogynus strain ATCC 38327.</title>
        <authorList>
            <consortium name="The Broad Institute Genome Sequencing Platform"/>
            <person name="Russ C."/>
            <person name="Cuomo C."/>
            <person name="Shea T."/>
            <person name="Young S.K."/>
            <person name="Zeng Q."/>
            <person name="Koehrsen M."/>
            <person name="Haas B."/>
            <person name="Borodovsky M."/>
            <person name="Guigo R."/>
            <person name="Alvarado L."/>
            <person name="Berlin A."/>
            <person name="Borenstein D."/>
            <person name="Chen Z."/>
            <person name="Engels R."/>
            <person name="Freedman E."/>
            <person name="Gellesch M."/>
            <person name="Goldberg J."/>
            <person name="Griggs A."/>
            <person name="Gujja S."/>
            <person name="Heiman D."/>
            <person name="Hepburn T."/>
            <person name="Howarth C."/>
            <person name="Jen D."/>
            <person name="Larson L."/>
            <person name="Lewis B."/>
            <person name="Mehta T."/>
            <person name="Park D."/>
            <person name="Pearson M."/>
            <person name="Roberts A."/>
            <person name="Saif S."/>
            <person name="Shenoy N."/>
            <person name="Sisk P."/>
            <person name="Stolte C."/>
            <person name="Sykes S."/>
            <person name="Walk T."/>
            <person name="White J."/>
            <person name="Yandava C."/>
            <person name="Burger G."/>
            <person name="Gray M.W."/>
            <person name="Holland P.W.H."/>
            <person name="King N."/>
            <person name="Lang F.B.F."/>
            <person name="Roger A.J."/>
            <person name="Ruiz-Trillo I."/>
            <person name="Lander E."/>
            <person name="Nusbaum C."/>
        </authorList>
    </citation>
    <scope>NUCLEOTIDE SEQUENCE [LARGE SCALE GENOMIC DNA]</scope>
    <source>
        <strain evidence="3">ATCC 38327</strain>
    </source>
</reference>
<dbReference type="VEuPathDB" id="FungiDB:AMAG_04654"/>
<dbReference type="Proteomes" id="UP000054350">
    <property type="component" value="Unassembled WGS sequence"/>
</dbReference>
<dbReference type="EMBL" id="GG745332">
    <property type="protein sequence ID" value="KNE57807.1"/>
    <property type="molecule type" value="Genomic_DNA"/>
</dbReference>
<protein>
    <submittedName>
        <fullName evidence="2">Uncharacterized protein</fullName>
    </submittedName>
</protein>
<evidence type="ECO:0000313" key="2">
    <source>
        <dbReference type="EMBL" id="KNE57807.1"/>
    </source>
</evidence>
<gene>
    <name evidence="2" type="ORF">AMAG_04654</name>
</gene>
<feature type="compositionally biased region" description="Basic and acidic residues" evidence="1">
    <location>
        <begin position="38"/>
        <end position="51"/>
    </location>
</feature>
<feature type="region of interest" description="Disordered" evidence="1">
    <location>
        <begin position="1"/>
        <end position="87"/>
    </location>
</feature>